<name>A0A6A6Q3V8_9PEZI</name>
<dbReference type="GeneID" id="54479770"/>
<protein>
    <submittedName>
        <fullName evidence="1">Uncharacterized protein</fullName>
    </submittedName>
</protein>
<evidence type="ECO:0000313" key="1">
    <source>
        <dbReference type="EMBL" id="KAF2486741.1"/>
    </source>
</evidence>
<proteinExistence type="predicted"/>
<gene>
    <name evidence="1" type="ORF">BDY17DRAFT_84998</name>
</gene>
<organism evidence="1 2">
    <name type="scientific">Neohortaea acidophila</name>
    <dbReference type="NCBI Taxonomy" id="245834"/>
    <lineage>
        <taxon>Eukaryota</taxon>
        <taxon>Fungi</taxon>
        <taxon>Dikarya</taxon>
        <taxon>Ascomycota</taxon>
        <taxon>Pezizomycotina</taxon>
        <taxon>Dothideomycetes</taxon>
        <taxon>Dothideomycetidae</taxon>
        <taxon>Mycosphaerellales</taxon>
        <taxon>Teratosphaeriaceae</taxon>
        <taxon>Neohortaea</taxon>
    </lineage>
</organism>
<dbReference type="AlphaFoldDB" id="A0A6A6Q3V8"/>
<dbReference type="EMBL" id="MU001632">
    <property type="protein sequence ID" value="KAF2486741.1"/>
    <property type="molecule type" value="Genomic_DNA"/>
</dbReference>
<evidence type="ECO:0000313" key="2">
    <source>
        <dbReference type="Proteomes" id="UP000799767"/>
    </source>
</evidence>
<keyword evidence="2" id="KW-1185">Reference proteome</keyword>
<reference evidence="1" key="1">
    <citation type="journal article" date="2020" name="Stud. Mycol.">
        <title>101 Dothideomycetes genomes: a test case for predicting lifestyles and emergence of pathogens.</title>
        <authorList>
            <person name="Haridas S."/>
            <person name="Albert R."/>
            <person name="Binder M."/>
            <person name="Bloem J."/>
            <person name="Labutti K."/>
            <person name="Salamov A."/>
            <person name="Andreopoulos B."/>
            <person name="Baker S."/>
            <person name="Barry K."/>
            <person name="Bills G."/>
            <person name="Bluhm B."/>
            <person name="Cannon C."/>
            <person name="Castanera R."/>
            <person name="Culley D."/>
            <person name="Daum C."/>
            <person name="Ezra D."/>
            <person name="Gonzalez J."/>
            <person name="Henrissat B."/>
            <person name="Kuo A."/>
            <person name="Liang C."/>
            <person name="Lipzen A."/>
            <person name="Lutzoni F."/>
            <person name="Magnuson J."/>
            <person name="Mondo S."/>
            <person name="Nolan M."/>
            <person name="Ohm R."/>
            <person name="Pangilinan J."/>
            <person name="Park H.-J."/>
            <person name="Ramirez L."/>
            <person name="Alfaro M."/>
            <person name="Sun H."/>
            <person name="Tritt A."/>
            <person name="Yoshinaga Y."/>
            <person name="Zwiers L.-H."/>
            <person name="Turgeon B."/>
            <person name="Goodwin S."/>
            <person name="Spatafora J."/>
            <person name="Crous P."/>
            <person name="Grigoriev I."/>
        </authorList>
    </citation>
    <scope>NUCLEOTIDE SEQUENCE</scope>
    <source>
        <strain evidence="1">CBS 113389</strain>
    </source>
</reference>
<dbReference type="RefSeq" id="XP_033593310.1">
    <property type="nucleotide sequence ID" value="XM_033738769.1"/>
</dbReference>
<sequence>MRGLPHPRCLQWCRDPLPVLMSSWVVTLSLIADHRPHDPDVLHRNPLPSSSQALLLLPCSSLLSSSSTQCWHIRPATSPYRLHLIDHPPPRRPSLLPSSALGRRQSIPSTRCWHLEPPVTHFSPRLKCLPHRPSCKCRLPQHTPALPAGRDRTRCSTYCTSRETTPPDPTALPPPAARRRLLWISHAARGASERPAST</sequence>
<dbReference type="Proteomes" id="UP000799767">
    <property type="component" value="Unassembled WGS sequence"/>
</dbReference>
<accession>A0A6A6Q3V8</accession>